<dbReference type="Gene3D" id="3.50.30.60">
    <property type="entry name" value="LD-carboxypeptidase A C-terminal domain-like"/>
    <property type="match status" value="1"/>
</dbReference>
<dbReference type="Pfam" id="PF17676">
    <property type="entry name" value="Peptidase_S66C"/>
    <property type="match status" value="1"/>
</dbReference>
<sequence>MEHRFPATGTESNMTNHLHSRCHQPASATRVPTVTRISRLLLPALVLAALTGSTALPLEPATPASAAQPPAWTRPAALRPGDTIAFVAPAGPADAEKVAKAKERFEKMGFKVSVPPSLTTRKNRYLAGTDEERAAELNAAFKDKGSQAVFAVKGGYGLTRILHLIDYEAIRNNPKVVLGFSDLTGLHLAIAKKCRLVTFHGPMPQYGLYRDDAGFGYSSDVFWRTVSADKYPKGDSGYTVPLPTDGPKPRKLVGGKAKGRLVGGNLTLIGATMGTPYEIEADGNILFLEDTGEKAYRIDRVLSQLRLSGHLDRFAGVILGTFDGADEVELDAVFRDYFAGRKVPVVTNFPVGHTPFNATLPHGGLVELDADAGTVKVLEAPVTLGARKP</sequence>
<protein>
    <submittedName>
        <fullName evidence="9">LD-carboxypeptidase</fullName>
    </submittedName>
</protein>
<dbReference type="Proteomes" id="UP000245802">
    <property type="component" value="Chromosome"/>
</dbReference>
<dbReference type="GO" id="GO:0004180">
    <property type="term" value="F:carboxypeptidase activity"/>
    <property type="evidence" value="ECO:0007669"/>
    <property type="project" value="UniProtKB-KW"/>
</dbReference>
<feature type="region of interest" description="Disordered" evidence="6">
    <location>
        <begin position="1"/>
        <end position="27"/>
    </location>
</feature>
<dbReference type="InterPro" id="IPR027478">
    <property type="entry name" value="LdcA_N"/>
</dbReference>
<dbReference type="InterPro" id="IPR027461">
    <property type="entry name" value="Carboxypeptidase_A_C_sf"/>
</dbReference>
<dbReference type="CDD" id="cd07025">
    <property type="entry name" value="Peptidase_S66"/>
    <property type="match status" value="1"/>
</dbReference>
<dbReference type="InterPro" id="IPR003507">
    <property type="entry name" value="S66_fam"/>
</dbReference>
<dbReference type="PANTHER" id="PTHR30237">
    <property type="entry name" value="MURAMOYLTETRAPEPTIDE CARBOXYPEPTIDASE"/>
    <property type="match status" value="1"/>
</dbReference>
<dbReference type="KEGG" id="gog:C1280_19450"/>
<evidence type="ECO:0000256" key="3">
    <source>
        <dbReference type="ARBA" id="ARBA00022670"/>
    </source>
</evidence>
<feature type="domain" description="LD-carboxypeptidase C-terminal" evidence="8">
    <location>
        <begin position="258"/>
        <end position="368"/>
    </location>
</feature>
<dbReference type="InterPro" id="IPR040921">
    <property type="entry name" value="Peptidase_S66C"/>
</dbReference>
<evidence type="ECO:0000256" key="6">
    <source>
        <dbReference type="SAM" id="MobiDB-lite"/>
    </source>
</evidence>
<evidence type="ECO:0000256" key="2">
    <source>
        <dbReference type="ARBA" id="ARBA00022645"/>
    </source>
</evidence>
<dbReference type="AlphaFoldDB" id="A0A2Z3H5W1"/>
<dbReference type="SUPFAM" id="SSF141986">
    <property type="entry name" value="LD-carboxypeptidase A C-terminal domain-like"/>
    <property type="match status" value="1"/>
</dbReference>
<evidence type="ECO:0000256" key="1">
    <source>
        <dbReference type="ARBA" id="ARBA00010233"/>
    </source>
</evidence>
<keyword evidence="4" id="KW-0378">Hydrolase</keyword>
<dbReference type="InterPro" id="IPR040449">
    <property type="entry name" value="Peptidase_S66_N"/>
</dbReference>
<keyword evidence="10" id="KW-1185">Reference proteome</keyword>
<accession>A0A2Z3H5W1</accession>
<keyword evidence="5" id="KW-0720">Serine protease</keyword>
<gene>
    <name evidence="9" type="ORF">C1280_19450</name>
</gene>
<keyword evidence="2 9" id="KW-0121">Carboxypeptidase</keyword>
<dbReference type="InterPro" id="IPR029062">
    <property type="entry name" value="Class_I_gatase-like"/>
</dbReference>
<organism evidence="9 10">
    <name type="scientific">Gemmata obscuriglobus</name>
    <dbReference type="NCBI Taxonomy" id="114"/>
    <lineage>
        <taxon>Bacteria</taxon>
        <taxon>Pseudomonadati</taxon>
        <taxon>Planctomycetota</taxon>
        <taxon>Planctomycetia</taxon>
        <taxon>Gemmatales</taxon>
        <taxon>Gemmataceae</taxon>
        <taxon>Gemmata</taxon>
    </lineage>
</organism>
<dbReference type="Pfam" id="PF02016">
    <property type="entry name" value="Peptidase_S66"/>
    <property type="match status" value="1"/>
</dbReference>
<dbReference type="SUPFAM" id="SSF52317">
    <property type="entry name" value="Class I glutamine amidotransferase-like"/>
    <property type="match status" value="1"/>
</dbReference>
<evidence type="ECO:0000256" key="4">
    <source>
        <dbReference type="ARBA" id="ARBA00022801"/>
    </source>
</evidence>
<feature type="domain" description="LD-carboxypeptidase N-terminal" evidence="7">
    <location>
        <begin position="84"/>
        <end position="201"/>
    </location>
</feature>
<evidence type="ECO:0000313" key="10">
    <source>
        <dbReference type="Proteomes" id="UP000245802"/>
    </source>
</evidence>
<proteinExistence type="inferred from homology"/>
<reference evidence="9 10" key="1">
    <citation type="submission" date="2018-01" db="EMBL/GenBank/DDBJ databases">
        <title>G. obscuriglobus.</title>
        <authorList>
            <person name="Franke J."/>
            <person name="Blomberg W."/>
            <person name="Selmecki A."/>
        </authorList>
    </citation>
    <scope>NUCLEOTIDE SEQUENCE [LARGE SCALE GENOMIC DNA]</scope>
    <source>
        <strain evidence="9 10">DSM 5831</strain>
    </source>
</reference>
<dbReference type="GO" id="GO:0006508">
    <property type="term" value="P:proteolysis"/>
    <property type="evidence" value="ECO:0007669"/>
    <property type="project" value="UniProtKB-KW"/>
</dbReference>
<evidence type="ECO:0000313" key="9">
    <source>
        <dbReference type="EMBL" id="AWM38946.1"/>
    </source>
</evidence>
<dbReference type="GO" id="GO:0008236">
    <property type="term" value="F:serine-type peptidase activity"/>
    <property type="evidence" value="ECO:0007669"/>
    <property type="project" value="UniProtKB-KW"/>
</dbReference>
<keyword evidence="3" id="KW-0645">Protease</keyword>
<dbReference type="EMBL" id="CP025958">
    <property type="protein sequence ID" value="AWM38946.1"/>
    <property type="molecule type" value="Genomic_DNA"/>
</dbReference>
<evidence type="ECO:0000256" key="5">
    <source>
        <dbReference type="ARBA" id="ARBA00022825"/>
    </source>
</evidence>
<evidence type="ECO:0000259" key="7">
    <source>
        <dbReference type="Pfam" id="PF02016"/>
    </source>
</evidence>
<dbReference type="OrthoDB" id="9807329at2"/>
<name>A0A2Z3H5W1_9BACT</name>
<dbReference type="Gene3D" id="3.40.50.10740">
    <property type="entry name" value="Class I glutamine amidotransferase-like"/>
    <property type="match status" value="1"/>
</dbReference>
<comment type="similarity">
    <text evidence="1">Belongs to the peptidase S66 family.</text>
</comment>
<dbReference type="PANTHER" id="PTHR30237:SF2">
    <property type="entry name" value="MUREIN TETRAPEPTIDE CARBOXYPEPTIDASE"/>
    <property type="match status" value="1"/>
</dbReference>
<evidence type="ECO:0000259" key="8">
    <source>
        <dbReference type="Pfam" id="PF17676"/>
    </source>
</evidence>